<evidence type="ECO:0000313" key="1">
    <source>
        <dbReference type="EMBL" id="OEH92018.1"/>
    </source>
</evidence>
<reference evidence="1 2" key="1">
    <citation type="submission" date="2016-08" db="EMBL/GenBank/DDBJ databases">
        <title>Genome of Bacillus solimangrovi GH2-4.</title>
        <authorList>
            <person name="Lim S."/>
            <person name="Kim B.-C."/>
        </authorList>
    </citation>
    <scope>NUCLEOTIDE SEQUENCE [LARGE SCALE GENOMIC DNA]</scope>
    <source>
        <strain evidence="1 2">GH2-4</strain>
    </source>
</reference>
<dbReference type="AlphaFoldDB" id="A0A1E5LD49"/>
<dbReference type="EMBL" id="MJEH01000038">
    <property type="protein sequence ID" value="OEH92018.1"/>
    <property type="molecule type" value="Genomic_DNA"/>
</dbReference>
<sequence length="73" mass="8783">MREYLRRKHGKQNIKQFTTKKSFFYEVDKSRESKNTKLNKETTVYNQRLSLYSCGNDHYTGLIGIVFRVNLIF</sequence>
<proteinExistence type="predicted"/>
<organism evidence="1 2">
    <name type="scientific">Bacillus solimangrovi</name>
    <dbReference type="NCBI Taxonomy" id="1305675"/>
    <lineage>
        <taxon>Bacteria</taxon>
        <taxon>Bacillati</taxon>
        <taxon>Bacillota</taxon>
        <taxon>Bacilli</taxon>
        <taxon>Bacillales</taxon>
        <taxon>Bacillaceae</taxon>
        <taxon>Bacillus</taxon>
    </lineage>
</organism>
<evidence type="ECO:0000313" key="2">
    <source>
        <dbReference type="Proteomes" id="UP000095209"/>
    </source>
</evidence>
<dbReference type="Proteomes" id="UP000095209">
    <property type="component" value="Unassembled WGS sequence"/>
</dbReference>
<protein>
    <submittedName>
        <fullName evidence="1">Uncharacterized protein</fullName>
    </submittedName>
</protein>
<gene>
    <name evidence="1" type="ORF">BFG57_17285</name>
</gene>
<comment type="caution">
    <text evidence="1">The sequence shown here is derived from an EMBL/GenBank/DDBJ whole genome shotgun (WGS) entry which is preliminary data.</text>
</comment>
<keyword evidence="2" id="KW-1185">Reference proteome</keyword>
<name>A0A1E5LD49_9BACI</name>
<accession>A0A1E5LD49</accession>